<evidence type="ECO:0000313" key="2">
    <source>
        <dbReference type="Proteomes" id="UP001268542"/>
    </source>
</evidence>
<evidence type="ECO:0008006" key="3">
    <source>
        <dbReference type="Google" id="ProtNLM"/>
    </source>
</evidence>
<comment type="caution">
    <text evidence="1">The sequence shown here is derived from an EMBL/GenBank/DDBJ whole genome shotgun (WGS) entry which is preliminary data.</text>
</comment>
<proteinExistence type="predicted"/>
<dbReference type="RefSeq" id="WP_315735072.1">
    <property type="nucleotide sequence ID" value="NZ_JAVYII010000008.1"/>
</dbReference>
<accession>A0ABU3Q038</accession>
<name>A0ABU3Q038_9ACTN</name>
<keyword evidence="2" id="KW-1185">Reference proteome</keyword>
<evidence type="ECO:0000313" key="1">
    <source>
        <dbReference type="EMBL" id="MDT9594875.1"/>
    </source>
</evidence>
<dbReference type="Proteomes" id="UP001268542">
    <property type="component" value="Unassembled WGS sequence"/>
</dbReference>
<sequence length="145" mass="15900">MKEMPVINPRVVPAIAPAVHPAPDRSSDELWLVLHAHLHVLETVATTEAEKIAISHLVLARIELTDNGMRQPVTGERVTIGYRDAVAEAEQSALDFADRVRFVVVGLRRLERIAATLTDALSAGRSCVHAQDALDLLTGSEQPRW</sequence>
<reference evidence="1 2" key="1">
    <citation type="submission" date="2023-08" db="EMBL/GenBank/DDBJ databases">
        <title>Nocardioides seae sp. nov., a bacterium isolated from a soil.</title>
        <authorList>
            <person name="Wang X."/>
        </authorList>
    </citation>
    <scope>NUCLEOTIDE SEQUENCE [LARGE SCALE GENOMIC DNA]</scope>
    <source>
        <strain evidence="1 2">YZH12</strain>
    </source>
</reference>
<gene>
    <name evidence="1" type="ORF">RDV89_17435</name>
</gene>
<organism evidence="1 2">
    <name type="scientific">Nocardioides imazamoxiresistens</name>
    <dbReference type="NCBI Taxonomy" id="3231893"/>
    <lineage>
        <taxon>Bacteria</taxon>
        <taxon>Bacillati</taxon>
        <taxon>Actinomycetota</taxon>
        <taxon>Actinomycetes</taxon>
        <taxon>Propionibacteriales</taxon>
        <taxon>Nocardioidaceae</taxon>
        <taxon>Nocardioides</taxon>
    </lineage>
</organism>
<protein>
    <recommendedName>
        <fullName evidence="3">DUF222 domain-containing protein</fullName>
    </recommendedName>
</protein>
<dbReference type="EMBL" id="JAVYII010000008">
    <property type="protein sequence ID" value="MDT9594875.1"/>
    <property type="molecule type" value="Genomic_DNA"/>
</dbReference>